<feature type="region of interest" description="Disordered" evidence="7">
    <location>
        <begin position="460"/>
        <end position="485"/>
    </location>
</feature>
<dbReference type="CDD" id="cd12148">
    <property type="entry name" value="fungal_TF_MHR"/>
    <property type="match status" value="1"/>
</dbReference>
<feature type="compositionally biased region" description="Polar residues" evidence="7">
    <location>
        <begin position="394"/>
        <end position="421"/>
    </location>
</feature>
<dbReference type="AlphaFoldDB" id="A0A9P6FTM4"/>
<proteinExistence type="predicted"/>
<dbReference type="SMART" id="SM00906">
    <property type="entry name" value="Fungal_trans"/>
    <property type="match status" value="1"/>
</dbReference>
<dbReference type="InterPro" id="IPR007219">
    <property type="entry name" value="XnlR_reg_dom"/>
</dbReference>
<evidence type="ECO:0000256" key="1">
    <source>
        <dbReference type="ARBA" id="ARBA00022723"/>
    </source>
</evidence>
<evidence type="ECO:0000313" key="9">
    <source>
        <dbReference type="EMBL" id="KAF9581264.1"/>
    </source>
</evidence>
<keyword evidence="4" id="KW-0238">DNA-binding</keyword>
<reference evidence="9" key="1">
    <citation type="journal article" date="2020" name="Fungal Divers.">
        <title>Resolving the Mortierellaceae phylogeny through synthesis of multi-gene phylogenetics and phylogenomics.</title>
        <authorList>
            <person name="Vandepol N."/>
            <person name="Liber J."/>
            <person name="Desiro A."/>
            <person name="Na H."/>
            <person name="Kennedy M."/>
            <person name="Barry K."/>
            <person name="Grigoriev I.V."/>
            <person name="Miller A.N."/>
            <person name="O'Donnell K."/>
            <person name="Stajich J.E."/>
            <person name="Bonito G."/>
        </authorList>
    </citation>
    <scope>NUCLEOTIDE SEQUENCE</scope>
    <source>
        <strain evidence="9">KOD1015</strain>
    </source>
</reference>
<dbReference type="GO" id="GO:0006351">
    <property type="term" value="P:DNA-templated transcription"/>
    <property type="evidence" value="ECO:0007669"/>
    <property type="project" value="InterPro"/>
</dbReference>
<name>A0A9P6FTM4_9FUNG</name>
<dbReference type="EMBL" id="JAABOA010001584">
    <property type="protein sequence ID" value="KAF9581264.1"/>
    <property type="molecule type" value="Genomic_DNA"/>
</dbReference>
<sequence>VFALASRFSDDISLRTDPARPETVGIRFVDKAKAILDTLYDTPDMHCVGALVLLSYQQMGTGGGYRAWMFIGLSIRMAQHLGLNRDCDKLNPHMPILDREERNRVWWTCFVADRLVSAAFGRPQPGTFVCTLHMNFYTTLILLHRPYTHQSSASPRSDPAVSLSICTSAANNTIEMASNLMRTSDDNRRVPRLKCLLHNAVFIMFTAGIVHITNCTSTDPVLAASAKLRTVETLRCLSVIEDVWLSGKFCGNNVKRLVNVRNIELPCSVEGFKHTLLNSFNSAPTTNGGNIGYVDTTPIAPSVPKEQSYAFDVDQIMGYYKAPGTRHSEPMGRNSRHFSPTPYFSPASSHHAQNSIPTHPGLSHGHAPLPRRPRQAKNPSHSPGTSTSASFSSQGVQTPPLSTTLRSTQAQTPMTPSNPQMPLNMYPNPFASSLWSLPTSVVDNDEWMVYMQGGNSGGGVTSAGGSTANSAVPSLQRSSSQPGSVNGMDSRMFDLSAPVALLDQSNSHTRQVGAKANGGAHPFSQNVSQSDFLNTGANSGLGTTTAENINVILLEQQQPTSYSMATMSGSSATAPIAKDLMMNAPFSTQIVSMDDSMSQPAAALQSPLSHTQIHHRHAAAASTMQQQQPPVLASQLQQSSSEYNFYMGQPTSTNLPVVMQQPLITGQDWQY</sequence>
<evidence type="ECO:0000256" key="2">
    <source>
        <dbReference type="ARBA" id="ARBA00022833"/>
    </source>
</evidence>
<evidence type="ECO:0000256" key="3">
    <source>
        <dbReference type="ARBA" id="ARBA00023015"/>
    </source>
</evidence>
<feature type="region of interest" description="Disordered" evidence="7">
    <location>
        <begin position="322"/>
        <end position="425"/>
    </location>
</feature>
<keyword evidence="6" id="KW-0539">Nucleus</keyword>
<dbReference type="GO" id="GO:0003677">
    <property type="term" value="F:DNA binding"/>
    <property type="evidence" value="ECO:0007669"/>
    <property type="project" value="UniProtKB-KW"/>
</dbReference>
<evidence type="ECO:0000256" key="6">
    <source>
        <dbReference type="ARBA" id="ARBA00023242"/>
    </source>
</evidence>
<feature type="non-terminal residue" evidence="9">
    <location>
        <position position="671"/>
    </location>
</feature>
<dbReference type="PANTHER" id="PTHR31313">
    <property type="entry name" value="TY1 ENHANCER ACTIVATOR"/>
    <property type="match status" value="1"/>
</dbReference>
<feature type="compositionally biased region" description="Polar residues" evidence="7">
    <location>
        <begin position="473"/>
        <end position="484"/>
    </location>
</feature>
<evidence type="ECO:0000259" key="8">
    <source>
        <dbReference type="SMART" id="SM00906"/>
    </source>
</evidence>
<feature type="region of interest" description="Disordered" evidence="7">
    <location>
        <begin position="601"/>
        <end position="629"/>
    </location>
</feature>
<dbReference type="GO" id="GO:0008270">
    <property type="term" value="F:zinc ion binding"/>
    <property type="evidence" value="ECO:0007669"/>
    <property type="project" value="InterPro"/>
</dbReference>
<gene>
    <name evidence="9" type="ORF">BGW38_001781</name>
</gene>
<accession>A0A9P6FTM4</accession>
<dbReference type="PANTHER" id="PTHR31313:SF81">
    <property type="entry name" value="TY1 ENHANCER ACTIVATOR"/>
    <property type="match status" value="1"/>
</dbReference>
<protein>
    <recommendedName>
        <fullName evidence="8">Xylanolytic transcriptional activator regulatory domain-containing protein</fullName>
    </recommendedName>
</protein>
<keyword evidence="5" id="KW-0804">Transcription</keyword>
<feature type="domain" description="Xylanolytic transcriptional activator regulatory" evidence="8">
    <location>
        <begin position="67"/>
        <end position="139"/>
    </location>
</feature>
<feature type="compositionally biased region" description="Low complexity" evidence="7">
    <location>
        <begin position="463"/>
        <end position="472"/>
    </location>
</feature>
<keyword evidence="3" id="KW-0805">Transcription regulation</keyword>
<evidence type="ECO:0000256" key="7">
    <source>
        <dbReference type="SAM" id="MobiDB-lite"/>
    </source>
</evidence>
<dbReference type="Proteomes" id="UP000780801">
    <property type="component" value="Unassembled WGS sequence"/>
</dbReference>
<evidence type="ECO:0000313" key="10">
    <source>
        <dbReference type="Proteomes" id="UP000780801"/>
    </source>
</evidence>
<evidence type="ECO:0000256" key="5">
    <source>
        <dbReference type="ARBA" id="ARBA00023163"/>
    </source>
</evidence>
<dbReference type="OrthoDB" id="39175at2759"/>
<feature type="compositionally biased region" description="Low complexity" evidence="7">
    <location>
        <begin position="379"/>
        <end position="393"/>
    </location>
</feature>
<comment type="caution">
    <text evidence="9">The sequence shown here is derived from an EMBL/GenBank/DDBJ whole genome shotgun (WGS) entry which is preliminary data.</text>
</comment>
<evidence type="ECO:0000256" key="4">
    <source>
        <dbReference type="ARBA" id="ARBA00023125"/>
    </source>
</evidence>
<dbReference type="InterPro" id="IPR051615">
    <property type="entry name" value="Transcr_Regulatory_Elem"/>
</dbReference>
<keyword evidence="2" id="KW-0862">Zinc</keyword>
<feature type="compositionally biased region" description="Polar residues" evidence="7">
    <location>
        <begin position="346"/>
        <end position="357"/>
    </location>
</feature>
<dbReference type="Pfam" id="PF04082">
    <property type="entry name" value="Fungal_trans"/>
    <property type="match status" value="1"/>
</dbReference>
<keyword evidence="1" id="KW-0479">Metal-binding</keyword>
<organism evidence="9 10">
    <name type="scientific">Lunasporangiospora selenospora</name>
    <dbReference type="NCBI Taxonomy" id="979761"/>
    <lineage>
        <taxon>Eukaryota</taxon>
        <taxon>Fungi</taxon>
        <taxon>Fungi incertae sedis</taxon>
        <taxon>Mucoromycota</taxon>
        <taxon>Mortierellomycotina</taxon>
        <taxon>Mortierellomycetes</taxon>
        <taxon>Mortierellales</taxon>
        <taxon>Mortierellaceae</taxon>
        <taxon>Lunasporangiospora</taxon>
    </lineage>
</organism>
<keyword evidence="10" id="KW-1185">Reference proteome</keyword>